<protein>
    <submittedName>
        <fullName evidence="1">YD repeat-containing protein</fullName>
    </submittedName>
</protein>
<reference evidence="1 2" key="1">
    <citation type="submission" date="2017-11" db="EMBL/GenBank/DDBJ databases">
        <title>Genomic Encyclopedia of Archaeal and Bacterial Type Strains, Phase II (KMG-II): From Individual Species to Whole Genera.</title>
        <authorList>
            <person name="Goeker M."/>
        </authorList>
    </citation>
    <scope>NUCLEOTIDE SEQUENCE [LARGE SCALE GENOMIC DNA]</scope>
    <source>
        <strain evidence="1 2">DSM 27393</strain>
    </source>
</reference>
<dbReference type="Proteomes" id="UP000228758">
    <property type="component" value="Unassembled WGS sequence"/>
</dbReference>
<evidence type="ECO:0000313" key="2">
    <source>
        <dbReference type="Proteomes" id="UP000228758"/>
    </source>
</evidence>
<accession>A0A2M9CL56</accession>
<dbReference type="AlphaFoldDB" id="A0A2M9CL56"/>
<gene>
    <name evidence="1" type="ORF">CLV46_2201</name>
</gene>
<evidence type="ECO:0000313" key="1">
    <source>
        <dbReference type="EMBL" id="PJJ72628.1"/>
    </source>
</evidence>
<proteinExistence type="predicted"/>
<keyword evidence="2" id="KW-1185">Reference proteome</keyword>
<sequence>MINGFDCFGPGVEPLQLRFVDDDREWVAEVGFVTGPLGDGDVHAIVQFRATDGRVLPSYYCSTLLERPARARRSLRSADGSTAIGAETMRAVEDWMRGAPRSVGTATDGELLVDGRPAASLREVELALGTPDGTSRVAWDSNGRRTGITVRSKRIQRAS</sequence>
<dbReference type="RefSeq" id="WP_100364795.1">
    <property type="nucleotide sequence ID" value="NZ_PGFF01000001.1"/>
</dbReference>
<dbReference type="EMBL" id="PGFF01000001">
    <property type="protein sequence ID" value="PJJ72628.1"/>
    <property type="molecule type" value="Genomic_DNA"/>
</dbReference>
<comment type="caution">
    <text evidence="1">The sequence shown here is derived from an EMBL/GenBank/DDBJ whole genome shotgun (WGS) entry which is preliminary data.</text>
</comment>
<organism evidence="1 2">
    <name type="scientific">Diaminobutyricimonas aerilata</name>
    <dbReference type="NCBI Taxonomy" id="1162967"/>
    <lineage>
        <taxon>Bacteria</taxon>
        <taxon>Bacillati</taxon>
        <taxon>Actinomycetota</taxon>
        <taxon>Actinomycetes</taxon>
        <taxon>Micrococcales</taxon>
        <taxon>Microbacteriaceae</taxon>
        <taxon>Diaminobutyricimonas</taxon>
    </lineage>
</organism>
<dbReference type="InterPro" id="IPR006530">
    <property type="entry name" value="YD"/>
</dbReference>
<dbReference type="NCBIfam" id="TIGR01643">
    <property type="entry name" value="YD_repeat_2x"/>
    <property type="match status" value="1"/>
</dbReference>
<name>A0A2M9CL56_9MICO</name>